<proteinExistence type="predicted"/>
<feature type="region of interest" description="Disordered" evidence="1">
    <location>
        <begin position="66"/>
        <end position="92"/>
    </location>
</feature>
<evidence type="ECO:0000256" key="1">
    <source>
        <dbReference type="SAM" id="MobiDB-lite"/>
    </source>
</evidence>
<evidence type="ECO:0008006" key="4">
    <source>
        <dbReference type="Google" id="ProtNLM"/>
    </source>
</evidence>
<dbReference type="EMBL" id="JBHSFS010000019">
    <property type="protein sequence ID" value="MFC4517258.1"/>
    <property type="molecule type" value="Genomic_DNA"/>
</dbReference>
<gene>
    <name evidence="2" type="ORF">ACFPEN_30635</name>
</gene>
<evidence type="ECO:0000313" key="2">
    <source>
        <dbReference type="EMBL" id="MFC4517258.1"/>
    </source>
</evidence>
<evidence type="ECO:0000313" key="3">
    <source>
        <dbReference type="Proteomes" id="UP001595990"/>
    </source>
</evidence>
<accession>A0ABV9BTN3</accession>
<protein>
    <recommendedName>
        <fullName evidence="4">Transposase</fullName>
    </recommendedName>
</protein>
<name>A0ABV9BTN3_9ACTN</name>
<dbReference type="Proteomes" id="UP001595990">
    <property type="component" value="Unassembled WGS sequence"/>
</dbReference>
<keyword evidence="3" id="KW-1185">Reference proteome</keyword>
<reference evidence="3" key="1">
    <citation type="journal article" date="2019" name="Int. J. Syst. Evol. Microbiol.">
        <title>The Global Catalogue of Microorganisms (GCM) 10K type strain sequencing project: providing services to taxonomists for standard genome sequencing and annotation.</title>
        <authorList>
            <consortium name="The Broad Institute Genomics Platform"/>
            <consortium name="The Broad Institute Genome Sequencing Center for Infectious Disease"/>
            <person name="Wu L."/>
            <person name="Ma J."/>
        </authorList>
    </citation>
    <scope>NUCLEOTIDE SEQUENCE [LARGE SCALE GENOMIC DNA]</scope>
    <source>
        <strain evidence="3">CECT 8064</strain>
    </source>
</reference>
<organism evidence="2 3">
    <name type="scientific">Streptomyces ehimensis</name>
    <dbReference type="NCBI Taxonomy" id="68195"/>
    <lineage>
        <taxon>Bacteria</taxon>
        <taxon>Bacillati</taxon>
        <taxon>Actinomycetota</taxon>
        <taxon>Actinomycetes</taxon>
        <taxon>Kitasatosporales</taxon>
        <taxon>Streptomycetaceae</taxon>
        <taxon>Streptomyces</taxon>
    </lineage>
</organism>
<dbReference type="RefSeq" id="WP_411952360.1">
    <property type="nucleotide sequence ID" value="NZ_JBHSFS010000019.1"/>
</dbReference>
<comment type="caution">
    <text evidence="2">The sequence shown here is derived from an EMBL/GenBank/DDBJ whole genome shotgun (WGS) entry which is preliminary data.</text>
</comment>
<sequence>MSTRCLRCPMLRVSPRQRPRLIEIIRNPSERIEEARTNGWLGEVQGLQVSLTKAKKKLVSLDRALERGRSTGQNGPTDFGMPIITRLRPGSE</sequence>